<dbReference type="AlphaFoldDB" id="A0AA38FKN8"/>
<reference evidence="1 2" key="1">
    <citation type="journal article" date="2021" name="Nat. Plants">
        <title>The Taxus genome provides insights into paclitaxel biosynthesis.</title>
        <authorList>
            <person name="Xiong X."/>
            <person name="Gou J."/>
            <person name="Liao Q."/>
            <person name="Li Y."/>
            <person name="Zhou Q."/>
            <person name="Bi G."/>
            <person name="Li C."/>
            <person name="Du R."/>
            <person name="Wang X."/>
            <person name="Sun T."/>
            <person name="Guo L."/>
            <person name="Liang H."/>
            <person name="Lu P."/>
            <person name="Wu Y."/>
            <person name="Zhang Z."/>
            <person name="Ro D.K."/>
            <person name="Shang Y."/>
            <person name="Huang S."/>
            <person name="Yan J."/>
        </authorList>
    </citation>
    <scope>NUCLEOTIDE SEQUENCE [LARGE SCALE GENOMIC DNA]</scope>
    <source>
        <strain evidence="1">Ta-2019</strain>
    </source>
</reference>
<evidence type="ECO:0000313" key="2">
    <source>
        <dbReference type="Proteomes" id="UP000824469"/>
    </source>
</evidence>
<evidence type="ECO:0000313" key="1">
    <source>
        <dbReference type="EMBL" id="KAH9305875.1"/>
    </source>
</evidence>
<accession>A0AA38FKN8</accession>
<feature type="non-terminal residue" evidence="1">
    <location>
        <position position="1"/>
    </location>
</feature>
<dbReference type="Proteomes" id="UP000824469">
    <property type="component" value="Unassembled WGS sequence"/>
</dbReference>
<organism evidence="1 2">
    <name type="scientific">Taxus chinensis</name>
    <name type="common">Chinese yew</name>
    <name type="synonym">Taxus wallichiana var. chinensis</name>
    <dbReference type="NCBI Taxonomy" id="29808"/>
    <lineage>
        <taxon>Eukaryota</taxon>
        <taxon>Viridiplantae</taxon>
        <taxon>Streptophyta</taxon>
        <taxon>Embryophyta</taxon>
        <taxon>Tracheophyta</taxon>
        <taxon>Spermatophyta</taxon>
        <taxon>Pinopsida</taxon>
        <taxon>Pinidae</taxon>
        <taxon>Conifers II</taxon>
        <taxon>Cupressales</taxon>
        <taxon>Taxaceae</taxon>
        <taxon>Taxus</taxon>
    </lineage>
</organism>
<proteinExistence type="predicted"/>
<comment type="caution">
    <text evidence="1">The sequence shown here is derived from an EMBL/GenBank/DDBJ whole genome shotgun (WGS) entry which is preliminary data.</text>
</comment>
<dbReference type="EMBL" id="JAHRHJ020000008">
    <property type="protein sequence ID" value="KAH9305875.1"/>
    <property type="molecule type" value="Genomic_DNA"/>
</dbReference>
<protein>
    <submittedName>
        <fullName evidence="1">Uncharacterized protein</fullName>
    </submittedName>
</protein>
<gene>
    <name evidence="1" type="ORF">KI387_010279</name>
</gene>
<keyword evidence="2" id="KW-1185">Reference proteome</keyword>
<name>A0AA38FKN8_TAXCH</name>
<sequence>ICKQALLSRRIQGIKITNGLPSICLNQFVDDNFMMGKASVQEATNFKSVLMDYELVLGQR</sequence>
<feature type="non-terminal residue" evidence="1">
    <location>
        <position position="60"/>
    </location>
</feature>